<feature type="transmembrane region" description="Helical" evidence="7">
    <location>
        <begin position="75"/>
        <end position="99"/>
    </location>
</feature>
<proteinExistence type="inferred from homology"/>
<dbReference type="PANTHER" id="PTHR30589:SF0">
    <property type="entry name" value="PHOSPHATIDYLGLYCEROL--PROLIPOPROTEIN DIACYLGLYCERYL TRANSFERASE"/>
    <property type="match status" value="1"/>
</dbReference>
<dbReference type="RefSeq" id="WP_022789453.1">
    <property type="nucleotide sequence ID" value="NZ_UHFX01000003.1"/>
</dbReference>
<evidence type="ECO:0000256" key="7">
    <source>
        <dbReference type="SAM" id="Phobius"/>
    </source>
</evidence>
<comment type="similarity">
    <text evidence="1">Belongs to the Lgt family.</text>
</comment>
<evidence type="ECO:0000313" key="9">
    <source>
        <dbReference type="Proteomes" id="UP000255523"/>
    </source>
</evidence>
<evidence type="ECO:0000256" key="4">
    <source>
        <dbReference type="ARBA" id="ARBA00022692"/>
    </source>
</evidence>
<keyword evidence="9" id="KW-1185">Reference proteome</keyword>
<keyword evidence="6 7" id="KW-0472">Membrane</keyword>
<sequence length="239" mass="27238">MAQIQLGPIVLSSYAFFALCGAFACLIYGLFCIPKAQREQSAYLLCYAGIGALVGAKLLYILVSLPEISAHMDQWIYYVSSGFVFYGGLLGAIIGSVFYCHEFHKDSYGQTNVLVPMIPLFHAFARIGCFFSGCCYGAESEFLGLPTFSVYANPMETNRIPVQLIEAGMEFLLFLFLQFYKENRLYAYLVFYSIGRFLLEFWRGDPQRGIWILSTSQWISIGIWFFLSLRFIQSYHHTK</sequence>
<dbReference type="EC" id="2.4.99.-" evidence="8"/>
<gene>
    <name evidence="8" type="primary">lgt_1</name>
    <name evidence="8" type="ORF">NCTC11087_01317</name>
</gene>
<dbReference type="OrthoDB" id="871140at2"/>
<keyword evidence="5 7" id="KW-1133">Transmembrane helix</keyword>
<dbReference type="Proteomes" id="UP000255523">
    <property type="component" value="Unassembled WGS sequence"/>
</dbReference>
<keyword evidence="8" id="KW-0449">Lipoprotein</keyword>
<feature type="transmembrane region" description="Helical" evidence="7">
    <location>
        <begin position="6"/>
        <end position="31"/>
    </location>
</feature>
<name>A0A380LKI1_9FIRM</name>
<reference evidence="8 9" key="1">
    <citation type="submission" date="2018-06" db="EMBL/GenBank/DDBJ databases">
        <authorList>
            <consortium name="Pathogen Informatics"/>
            <person name="Doyle S."/>
        </authorList>
    </citation>
    <scope>NUCLEOTIDE SEQUENCE [LARGE SCALE GENOMIC DNA]</scope>
    <source>
        <strain evidence="8 9">NCTC11087</strain>
    </source>
</reference>
<accession>A0A380LKI1</accession>
<evidence type="ECO:0000313" key="8">
    <source>
        <dbReference type="EMBL" id="SUO04404.1"/>
    </source>
</evidence>
<evidence type="ECO:0000256" key="5">
    <source>
        <dbReference type="ARBA" id="ARBA00022989"/>
    </source>
</evidence>
<dbReference type="GO" id="GO:0042158">
    <property type="term" value="P:lipoprotein biosynthetic process"/>
    <property type="evidence" value="ECO:0007669"/>
    <property type="project" value="InterPro"/>
</dbReference>
<evidence type="ECO:0000256" key="3">
    <source>
        <dbReference type="ARBA" id="ARBA00022679"/>
    </source>
</evidence>
<feature type="transmembrane region" description="Helical" evidence="7">
    <location>
        <begin position="210"/>
        <end position="232"/>
    </location>
</feature>
<keyword evidence="2" id="KW-1003">Cell membrane</keyword>
<feature type="transmembrane region" description="Helical" evidence="7">
    <location>
        <begin position="43"/>
        <end position="63"/>
    </location>
</feature>
<keyword evidence="3 8" id="KW-0808">Transferase</keyword>
<dbReference type="Pfam" id="PF01790">
    <property type="entry name" value="LGT"/>
    <property type="match status" value="1"/>
</dbReference>
<dbReference type="PANTHER" id="PTHR30589">
    <property type="entry name" value="PROLIPOPROTEIN DIACYLGLYCERYL TRANSFERASE"/>
    <property type="match status" value="1"/>
</dbReference>
<protein>
    <submittedName>
        <fullName evidence="8">Prolipoprotein diacylglyceryl transferase</fullName>
        <ecNumber evidence="8">2.4.99.-</ecNumber>
    </submittedName>
</protein>
<evidence type="ECO:0000256" key="1">
    <source>
        <dbReference type="ARBA" id="ARBA00007150"/>
    </source>
</evidence>
<organism evidence="8 9">
    <name type="scientific">Faecalicoccus pleomorphus</name>
    <dbReference type="NCBI Taxonomy" id="1323"/>
    <lineage>
        <taxon>Bacteria</taxon>
        <taxon>Bacillati</taxon>
        <taxon>Bacillota</taxon>
        <taxon>Erysipelotrichia</taxon>
        <taxon>Erysipelotrichales</taxon>
        <taxon>Erysipelotrichaceae</taxon>
        <taxon>Faecalicoccus</taxon>
    </lineage>
</organism>
<dbReference type="GO" id="GO:0005886">
    <property type="term" value="C:plasma membrane"/>
    <property type="evidence" value="ECO:0007669"/>
    <property type="project" value="InterPro"/>
</dbReference>
<dbReference type="EMBL" id="UHFX01000003">
    <property type="protein sequence ID" value="SUO04404.1"/>
    <property type="molecule type" value="Genomic_DNA"/>
</dbReference>
<feature type="transmembrane region" description="Helical" evidence="7">
    <location>
        <begin position="185"/>
        <end position="204"/>
    </location>
</feature>
<evidence type="ECO:0000256" key="6">
    <source>
        <dbReference type="ARBA" id="ARBA00023136"/>
    </source>
</evidence>
<dbReference type="GO" id="GO:0008961">
    <property type="term" value="F:phosphatidylglycerol-prolipoprotein diacylglyceryl transferase activity"/>
    <property type="evidence" value="ECO:0007669"/>
    <property type="project" value="InterPro"/>
</dbReference>
<dbReference type="GeneID" id="77462277"/>
<evidence type="ECO:0000256" key="2">
    <source>
        <dbReference type="ARBA" id="ARBA00022475"/>
    </source>
</evidence>
<dbReference type="AlphaFoldDB" id="A0A380LKI1"/>
<keyword evidence="4 7" id="KW-0812">Transmembrane</keyword>
<dbReference type="InterPro" id="IPR001640">
    <property type="entry name" value="Lgt"/>
</dbReference>
<keyword evidence="8" id="KW-0328">Glycosyltransferase</keyword>